<reference evidence="1" key="1">
    <citation type="submission" date="2020-06" db="EMBL/GenBank/DDBJ databases">
        <authorList>
            <person name="Li T."/>
            <person name="Hu X."/>
            <person name="Zhang T."/>
            <person name="Song X."/>
            <person name="Zhang H."/>
            <person name="Dai N."/>
            <person name="Sheng W."/>
            <person name="Hou X."/>
            <person name="Wei L."/>
        </authorList>
    </citation>
    <scope>NUCLEOTIDE SEQUENCE</scope>
    <source>
        <strain evidence="1">K16</strain>
        <tissue evidence="1">Leaf</tissue>
    </source>
</reference>
<evidence type="ECO:0000313" key="1">
    <source>
        <dbReference type="EMBL" id="KAK4392829.1"/>
    </source>
</evidence>
<sequence>MRSLWMSSCEVTFGACKTLAEKMPRLNVEIINEGEQIEASPDDIESKRFSSSLWFKLVVDSRQCIPMLSLPIGKLWDEEIGGLHG</sequence>
<protein>
    <submittedName>
        <fullName evidence="1">Protein AUXIN SIGNALING F-BOX 3</fullName>
    </submittedName>
</protein>
<comment type="caution">
    <text evidence="1">The sequence shown here is derived from an EMBL/GenBank/DDBJ whole genome shotgun (WGS) entry which is preliminary data.</text>
</comment>
<gene>
    <name evidence="1" type="ORF">Sango_1753700</name>
</gene>
<organism evidence="1 2">
    <name type="scientific">Sesamum angolense</name>
    <dbReference type="NCBI Taxonomy" id="2727404"/>
    <lineage>
        <taxon>Eukaryota</taxon>
        <taxon>Viridiplantae</taxon>
        <taxon>Streptophyta</taxon>
        <taxon>Embryophyta</taxon>
        <taxon>Tracheophyta</taxon>
        <taxon>Spermatophyta</taxon>
        <taxon>Magnoliopsida</taxon>
        <taxon>eudicotyledons</taxon>
        <taxon>Gunneridae</taxon>
        <taxon>Pentapetalae</taxon>
        <taxon>asterids</taxon>
        <taxon>lamiids</taxon>
        <taxon>Lamiales</taxon>
        <taxon>Pedaliaceae</taxon>
        <taxon>Sesamum</taxon>
    </lineage>
</organism>
<dbReference type="Proteomes" id="UP001289374">
    <property type="component" value="Unassembled WGS sequence"/>
</dbReference>
<name>A0AAE1WG32_9LAMI</name>
<proteinExistence type="predicted"/>
<evidence type="ECO:0000313" key="2">
    <source>
        <dbReference type="Proteomes" id="UP001289374"/>
    </source>
</evidence>
<reference evidence="1" key="2">
    <citation type="journal article" date="2024" name="Plant">
        <title>Genomic evolution and insights into agronomic trait innovations of Sesamum species.</title>
        <authorList>
            <person name="Miao H."/>
            <person name="Wang L."/>
            <person name="Qu L."/>
            <person name="Liu H."/>
            <person name="Sun Y."/>
            <person name="Le M."/>
            <person name="Wang Q."/>
            <person name="Wei S."/>
            <person name="Zheng Y."/>
            <person name="Lin W."/>
            <person name="Duan Y."/>
            <person name="Cao H."/>
            <person name="Xiong S."/>
            <person name="Wang X."/>
            <person name="Wei L."/>
            <person name="Li C."/>
            <person name="Ma Q."/>
            <person name="Ju M."/>
            <person name="Zhao R."/>
            <person name="Li G."/>
            <person name="Mu C."/>
            <person name="Tian Q."/>
            <person name="Mei H."/>
            <person name="Zhang T."/>
            <person name="Gao T."/>
            <person name="Zhang H."/>
        </authorList>
    </citation>
    <scope>NUCLEOTIDE SEQUENCE</scope>
    <source>
        <strain evidence="1">K16</strain>
    </source>
</reference>
<keyword evidence="2" id="KW-1185">Reference proteome</keyword>
<dbReference type="EMBL" id="JACGWL010000010">
    <property type="protein sequence ID" value="KAK4392829.1"/>
    <property type="molecule type" value="Genomic_DNA"/>
</dbReference>
<dbReference type="Gene3D" id="3.80.10.10">
    <property type="entry name" value="Ribonuclease Inhibitor"/>
    <property type="match status" value="1"/>
</dbReference>
<dbReference type="AlphaFoldDB" id="A0AAE1WG32"/>
<accession>A0AAE1WG32</accession>
<dbReference type="InterPro" id="IPR032675">
    <property type="entry name" value="LRR_dom_sf"/>
</dbReference>